<comment type="caution">
    <text evidence="1">The sequence shown here is derived from an EMBL/GenBank/DDBJ whole genome shotgun (WGS) entry which is preliminary data.</text>
</comment>
<sequence length="128" mass="14537">MQLDQEWDDVEVDEGGIDPNDFSHYLETDEVLRGFAMIALKRGYEMIDAGEDQGVVAEALVLLFHESEVPDAFDIFSWASDYFENVDWNDFMNNYVSSPAEGLFSEEEAGAIRESLDRALEQTQIENA</sequence>
<dbReference type="EMBL" id="BGZJ01000001">
    <property type="protein sequence ID" value="GBO92802.1"/>
    <property type="molecule type" value="Genomic_DNA"/>
</dbReference>
<reference evidence="1 2" key="1">
    <citation type="journal article" date="2018" name="Int. J. Syst. Evol. Microbiol.">
        <title>Mesosutterella multiformis gen. nov., sp. nov., a member of the family Sutterellaceae and Sutterella megalosphaeroides sp. nov., isolated from human faeces.</title>
        <authorList>
            <person name="Sakamoto M."/>
            <person name="Ikeyama N."/>
            <person name="Kunihiro T."/>
            <person name="Iino T."/>
            <person name="Yuki M."/>
            <person name="Ohkuma M."/>
        </authorList>
    </citation>
    <scope>NUCLEOTIDE SEQUENCE [LARGE SCALE GENOMIC DNA]</scope>
    <source>
        <strain evidence="1 2">4NBBH2</strain>
    </source>
</reference>
<evidence type="ECO:0000313" key="1">
    <source>
        <dbReference type="EMBL" id="GBO92802.1"/>
    </source>
</evidence>
<dbReference type="RefSeq" id="WP_116269323.1">
    <property type="nucleotide sequence ID" value="NZ_BGZJ01000001.1"/>
</dbReference>
<dbReference type="OrthoDB" id="9863583at2"/>
<dbReference type="Proteomes" id="UP000266091">
    <property type="component" value="Unassembled WGS sequence"/>
</dbReference>
<accession>A0A388S958</accession>
<dbReference type="AlphaFoldDB" id="A0A388S958"/>
<proteinExistence type="predicted"/>
<name>A0A388S958_9BURK</name>
<gene>
    <name evidence="1" type="ORF">MESMUL_01560</name>
</gene>
<evidence type="ECO:0000313" key="2">
    <source>
        <dbReference type="Proteomes" id="UP000266091"/>
    </source>
</evidence>
<organism evidence="1 2">
    <name type="scientific">Mesosutterella multiformis</name>
    <dbReference type="NCBI Taxonomy" id="2259133"/>
    <lineage>
        <taxon>Bacteria</taxon>
        <taxon>Pseudomonadati</taxon>
        <taxon>Pseudomonadota</taxon>
        <taxon>Betaproteobacteria</taxon>
        <taxon>Burkholderiales</taxon>
        <taxon>Sutterellaceae</taxon>
        <taxon>Mesosutterella</taxon>
    </lineage>
</organism>
<protein>
    <submittedName>
        <fullName evidence="1">Uncharacterized protein</fullName>
    </submittedName>
</protein>
<keyword evidence="2" id="KW-1185">Reference proteome</keyword>